<dbReference type="SMART" id="SM00437">
    <property type="entry name" value="TOP1Ac"/>
    <property type="match status" value="1"/>
</dbReference>
<dbReference type="SMART" id="SM00493">
    <property type="entry name" value="TOPRIM"/>
    <property type="match status" value="1"/>
</dbReference>
<dbReference type="InterPro" id="IPR003602">
    <property type="entry name" value="Topo_IA_DNA-bd_dom"/>
</dbReference>
<comment type="catalytic activity">
    <reaction evidence="1 8">
        <text>ATP-independent breakage of single-stranded DNA, followed by passage and rejoining.</text>
        <dbReference type="EC" id="5.6.2.1"/>
    </reaction>
</comment>
<evidence type="ECO:0000256" key="1">
    <source>
        <dbReference type="ARBA" id="ARBA00000213"/>
    </source>
</evidence>
<evidence type="ECO:0000313" key="12">
    <source>
        <dbReference type="EMBL" id="OZM73411.1"/>
    </source>
</evidence>
<dbReference type="PROSITE" id="PS50880">
    <property type="entry name" value="TOPRIM"/>
    <property type="match status" value="1"/>
</dbReference>
<dbReference type="Pfam" id="PF01131">
    <property type="entry name" value="Topoisom_bac"/>
    <property type="match status" value="1"/>
</dbReference>
<feature type="region of interest" description="Disordered" evidence="9">
    <location>
        <begin position="831"/>
        <end position="944"/>
    </location>
</feature>
<dbReference type="InterPro" id="IPR028612">
    <property type="entry name" value="Topoisom_1_IA"/>
</dbReference>
<evidence type="ECO:0000256" key="4">
    <source>
        <dbReference type="ARBA" id="ARBA00022842"/>
    </source>
</evidence>
<feature type="compositionally biased region" description="Basic and acidic residues" evidence="9">
    <location>
        <begin position="831"/>
        <end position="851"/>
    </location>
</feature>
<evidence type="ECO:0000313" key="13">
    <source>
        <dbReference type="Proteomes" id="UP000242444"/>
    </source>
</evidence>
<feature type="site" description="Interaction with DNA" evidence="8">
    <location>
        <position position="178"/>
    </location>
</feature>
<dbReference type="GO" id="GO:0003677">
    <property type="term" value="F:DNA binding"/>
    <property type="evidence" value="ECO:0007669"/>
    <property type="project" value="UniProtKB-KW"/>
</dbReference>
<feature type="site" description="Interaction with DNA" evidence="8">
    <location>
        <position position="170"/>
    </location>
</feature>
<dbReference type="PRINTS" id="PR00417">
    <property type="entry name" value="PRTPISMRASEI"/>
</dbReference>
<dbReference type="PANTHER" id="PTHR42785:SF1">
    <property type="entry name" value="DNA TOPOISOMERASE"/>
    <property type="match status" value="1"/>
</dbReference>
<feature type="region of interest" description="Interaction with DNA" evidence="8">
    <location>
        <begin position="193"/>
        <end position="198"/>
    </location>
</feature>
<dbReference type="InterPro" id="IPR006171">
    <property type="entry name" value="TOPRIM_dom"/>
</dbReference>
<organism evidence="12 13">
    <name type="scientific">Amycolatopsis antarctica</name>
    <dbReference type="NCBI Taxonomy" id="1854586"/>
    <lineage>
        <taxon>Bacteria</taxon>
        <taxon>Bacillati</taxon>
        <taxon>Actinomycetota</taxon>
        <taxon>Actinomycetes</taxon>
        <taxon>Pseudonocardiales</taxon>
        <taxon>Pseudonocardiaceae</taxon>
        <taxon>Amycolatopsis</taxon>
    </lineage>
</organism>
<dbReference type="OrthoDB" id="9804262at2"/>
<feature type="compositionally biased region" description="Basic residues" evidence="9">
    <location>
        <begin position="907"/>
        <end position="918"/>
    </location>
</feature>
<dbReference type="EMBL" id="NKYE01000005">
    <property type="protein sequence ID" value="OZM73411.1"/>
    <property type="molecule type" value="Genomic_DNA"/>
</dbReference>
<feature type="region of interest" description="Disordered" evidence="9">
    <location>
        <begin position="730"/>
        <end position="755"/>
    </location>
</feature>
<feature type="active site" description="O-(5'-phospho-DNA)-tyrosine intermediate" evidence="8">
    <location>
        <position position="342"/>
    </location>
</feature>
<dbReference type="InterPro" id="IPR013497">
    <property type="entry name" value="Topo_IA_cen"/>
</dbReference>
<dbReference type="InterPro" id="IPR013824">
    <property type="entry name" value="Topo_IA_cen_sub1"/>
</dbReference>
<dbReference type="Gene3D" id="1.10.460.10">
    <property type="entry name" value="Topoisomerase I, domain 2"/>
    <property type="match status" value="1"/>
</dbReference>
<keyword evidence="4" id="KW-0460">Magnesium</keyword>
<reference evidence="12 13" key="1">
    <citation type="submission" date="2017-07" db="EMBL/GenBank/DDBJ databases">
        <title>Amycolatopsis antarcticus sp. nov., isolated from the surface of an Antarcticus brown macroalga.</title>
        <authorList>
            <person name="Wang J."/>
            <person name="Leiva S."/>
            <person name="Huang J."/>
            <person name="Huang Y."/>
        </authorList>
    </citation>
    <scope>NUCLEOTIDE SEQUENCE [LARGE SCALE GENOMIC DNA]</scope>
    <source>
        <strain evidence="12 13">AU-G6</strain>
    </source>
</reference>
<evidence type="ECO:0000256" key="8">
    <source>
        <dbReference type="HAMAP-Rule" id="MF_00952"/>
    </source>
</evidence>
<keyword evidence="7 8" id="KW-0413">Isomerase</keyword>
<dbReference type="AlphaFoldDB" id="A0A263D4V3"/>
<feature type="compositionally biased region" description="Polar residues" evidence="9">
    <location>
        <begin position="499"/>
        <end position="511"/>
    </location>
</feature>
<feature type="site" description="Interaction with DNA" evidence="8">
    <location>
        <position position="185"/>
    </location>
</feature>
<dbReference type="CDD" id="cd03363">
    <property type="entry name" value="TOPRIM_TopoIA_TopoI"/>
    <property type="match status" value="1"/>
</dbReference>
<feature type="site" description="Interaction with DNA" evidence="8">
    <location>
        <position position="545"/>
    </location>
</feature>
<feature type="domain" description="Toprim" evidence="10">
    <location>
        <begin position="20"/>
        <end position="144"/>
    </location>
</feature>
<feature type="region of interest" description="Disordered" evidence="9">
    <location>
        <begin position="1"/>
        <end position="21"/>
    </location>
</feature>
<dbReference type="PROSITE" id="PS52039">
    <property type="entry name" value="TOPO_IA_2"/>
    <property type="match status" value="1"/>
</dbReference>
<dbReference type="InterPro" id="IPR013825">
    <property type="entry name" value="Topo_IA_cen_sub2"/>
</dbReference>
<gene>
    <name evidence="8 12" type="primary">topA</name>
    <name evidence="12" type="ORF">CFN78_11300</name>
</gene>
<dbReference type="SMART" id="SM00436">
    <property type="entry name" value="TOP1Bc"/>
    <property type="match status" value="1"/>
</dbReference>
<keyword evidence="5 8" id="KW-0799">Topoisomerase</keyword>
<evidence type="ECO:0000256" key="5">
    <source>
        <dbReference type="ARBA" id="ARBA00023029"/>
    </source>
</evidence>
<proteinExistence type="inferred from homology"/>
<comment type="similarity">
    <text evidence="2 8">Belongs to the type IA topoisomerase family.</text>
</comment>
<dbReference type="NCBIfam" id="TIGR01051">
    <property type="entry name" value="topA_bact"/>
    <property type="match status" value="1"/>
</dbReference>
<feature type="site" description="Interaction with DNA" evidence="8">
    <location>
        <position position="173"/>
    </location>
</feature>
<dbReference type="FunCoup" id="A0A263D4V3">
    <property type="interactions" value="292"/>
</dbReference>
<evidence type="ECO:0000259" key="11">
    <source>
        <dbReference type="PROSITE" id="PS52039"/>
    </source>
</evidence>
<feature type="compositionally biased region" description="Basic and acidic residues" evidence="9">
    <location>
        <begin position="881"/>
        <end position="903"/>
    </location>
</feature>
<dbReference type="HAMAP" id="MF_00952">
    <property type="entry name" value="Topoisom_1_prok"/>
    <property type="match status" value="1"/>
</dbReference>
<dbReference type="EC" id="5.6.2.1" evidence="8"/>
<feature type="region of interest" description="Disordered" evidence="9">
    <location>
        <begin position="499"/>
        <end position="518"/>
    </location>
</feature>
<keyword evidence="13" id="KW-1185">Reference proteome</keyword>
<dbReference type="InterPro" id="IPR023405">
    <property type="entry name" value="Topo_IA_core_domain"/>
</dbReference>
<comment type="function">
    <text evidence="8">Releases the supercoiling and torsional tension of DNA, which is introduced during the DNA replication and transcription, by transiently cleaving and rejoining one strand of the DNA duplex. Introduces a single-strand break via transesterification at a target site in duplex DNA. The scissile phosphodiester is attacked by the catalytic tyrosine of the enzyme, resulting in the formation of a DNA-(5'-phosphotyrosyl)-enzyme intermediate and the expulsion of a 3'-OH DNA strand. The free DNA strand then undergoes passage around the unbroken strand, thus removing DNA supercoils. Finally, in the religation step, the DNA 3'-OH attacks the covalent intermediate to expel the active-site tyrosine and restore the DNA phosphodiester backbone.</text>
</comment>
<protein>
    <recommendedName>
        <fullName evidence="8">DNA topoisomerase 1</fullName>
        <ecNumber evidence="8">5.6.2.1</ecNumber>
    </recommendedName>
    <alternativeName>
        <fullName evidence="8">DNA topoisomerase I</fullName>
    </alternativeName>
</protein>
<evidence type="ECO:0000256" key="3">
    <source>
        <dbReference type="ARBA" id="ARBA00022723"/>
    </source>
</evidence>
<comment type="caution">
    <text evidence="12">The sequence shown here is derived from an EMBL/GenBank/DDBJ whole genome shotgun (WGS) entry which is preliminary data.</text>
</comment>
<feature type="compositionally biased region" description="Basic residues" evidence="9">
    <location>
        <begin position="926"/>
        <end position="944"/>
    </location>
</feature>
<evidence type="ECO:0000256" key="2">
    <source>
        <dbReference type="ARBA" id="ARBA00009446"/>
    </source>
</evidence>
<dbReference type="GO" id="GO:0046872">
    <property type="term" value="F:metal ion binding"/>
    <property type="evidence" value="ECO:0007669"/>
    <property type="project" value="UniProtKB-KW"/>
</dbReference>
<dbReference type="PROSITE" id="PS00396">
    <property type="entry name" value="TOPO_IA_1"/>
    <property type="match status" value="1"/>
</dbReference>
<dbReference type="InterPro" id="IPR000380">
    <property type="entry name" value="Topo_IA"/>
</dbReference>
<dbReference type="GO" id="GO:0003917">
    <property type="term" value="F:DNA topoisomerase type I (single strand cut, ATP-independent) activity"/>
    <property type="evidence" value="ECO:0007669"/>
    <property type="project" value="UniProtKB-UniRule"/>
</dbReference>
<keyword evidence="3" id="KW-0479">Metal-binding</keyword>
<dbReference type="Gene3D" id="1.10.290.10">
    <property type="entry name" value="Topoisomerase I, domain 4"/>
    <property type="match status" value="1"/>
</dbReference>
<dbReference type="InterPro" id="IPR013826">
    <property type="entry name" value="Topo_IA_cen_sub3"/>
</dbReference>
<dbReference type="InterPro" id="IPR023406">
    <property type="entry name" value="Topo_IA_AS"/>
</dbReference>
<dbReference type="Pfam" id="PF01751">
    <property type="entry name" value="Toprim"/>
    <property type="match status" value="1"/>
</dbReference>
<dbReference type="Gene3D" id="2.70.20.10">
    <property type="entry name" value="Topoisomerase I, domain 3"/>
    <property type="match status" value="1"/>
</dbReference>
<feature type="site" description="Interaction with DNA" evidence="8">
    <location>
        <position position="169"/>
    </location>
</feature>
<dbReference type="Gene3D" id="3.40.50.140">
    <property type="match status" value="1"/>
</dbReference>
<sequence>MAGSARTSKSGTGSNGAGRRRLVIVESPTKAKKISPYLGKDYVVEASVGHIRDLPRGAADVPAKYKGQSWARLGVDVDNGFEPLYIVTPDKKSKVTELKGLLKDVDELYLATDPDREGEAIAWHLLEALKPKIPVRRMVFHEITEQAILAAAADTRELDSDLVDAQETRRILDRLYGYEVSPVLWKKVMPKLSAGRVQSVATRIVVQRERERMAFTSAEYWDISATMDAGADSAPRTFGARLVSVDGARLATGRDFTSEGRLKDGSAEVRVLAEADAGRLAEALAGRDFAVSSVEEKPYTRKPYPPFMTSTLQQEAGRKLRFSSSRAMSIAQRLYENGYITYMRTDSTTLSETALTAARRQATELYGKEYVADKPRQYTRKSKNAQEAHEAIRPAGETFRTPGQVANELGADEFRLYELIWQRTISSQMADAKGTTMSVRITGTASSGEECTFAASGRTITFAGFLKAYVESVDSEAGGEADDKQSRLPQLVKDQGLTATELSPDGHSTSPPARYTEPSLTGKLEELGIGRPSTYASIINTIQDRGYVWKKGSALVPSWVAFSVVGLLERHFERLVDYDFTAGMEDELDRIASGDEQRTQWLTKFYFGGDMGGDGSIGRLGGLKKLVGTGVEDIDAREINSIPMFPDAEGRTVFVRVGRYGPYLEREVEEKSQRANLPDDLPPDELTVEIAEKLFATPQEGRSLGTDPVSGNEVVAKEGRFGPYVTEVLPEGEPLPEDATPAQKKAAKAKAPKPRTGSLLKSMTISEITLDDALKLLSLPRVVGKDPESGDEITAQNGRYGPYLKKGTDSRSLTTEDQIFDITLDEALKIYAEPKRRGRQAEAKPPLKEMGNDPVSGKPMIVKDGRFGPYVTDGEYNASLRKSDSVEELTDERAAELLAEKRAKGPAPKKKAPARKAPAKTATKTAAKKAPAKKAPAKAAAKKS</sequence>
<feature type="compositionally biased region" description="Polar residues" evidence="9">
    <location>
        <begin position="1"/>
        <end position="12"/>
    </location>
</feature>
<evidence type="ECO:0000256" key="6">
    <source>
        <dbReference type="ARBA" id="ARBA00023125"/>
    </source>
</evidence>
<feature type="site" description="Interaction with DNA" evidence="8">
    <location>
        <position position="50"/>
    </location>
</feature>
<keyword evidence="6 8" id="KW-0238">DNA-binding</keyword>
<accession>A0A263D4V3</accession>
<name>A0A263D4V3_9PSEU</name>
<dbReference type="PANTHER" id="PTHR42785">
    <property type="entry name" value="DNA TOPOISOMERASE, TYPE IA, CORE"/>
    <property type="match status" value="1"/>
</dbReference>
<dbReference type="SUPFAM" id="SSF56712">
    <property type="entry name" value="Prokaryotic type I DNA topoisomerase"/>
    <property type="match status" value="1"/>
</dbReference>
<dbReference type="Proteomes" id="UP000242444">
    <property type="component" value="Unassembled WGS sequence"/>
</dbReference>
<evidence type="ECO:0000259" key="10">
    <source>
        <dbReference type="PROSITE" id="PS50880"/>
    </source>
</evidence>
<dbReference type="InterPro" id="IPR005733">
    <property type="entry name" value="TopoI_bac-type"/>
</dbReference>
<evidence type="ECO:0000256" key="7">
    <source>
        <dbReference type="ARBA" id="ARBA00023235"/>
    </source>
</evidence>
<dbReference type="InParanoid" id="A0A263D4V3"/>
<feature type="domain" description="Topo IA-type catalytic" evidence="11">
    <location>
        <begin position="159"/>
        <end position="613"/>
    </location>
</feature>
<dbReference type="CDD" id="cd00186">
    <property type="entry name" value="TOP1Ac"/>
    <property type="match status" value="1"/>
</dbReference>
<feature type="site" description="Interaction with DNA" evidence="8">
    <location>
        <position position="344"/>
    </location>
</feature>
<dbReference type="InterPro" id="IPR025589">
    <property type="entry name" value="Toprim_C_rpt"/>
</dbReference>
<evidence type="ECO:0000256" key="9">
    <source>
        <dbReference type="SAM" id="MobiDB-lite"/>
    </source>
</evidence>
<dbReference type="GO" id="GO:0006265">
    <property type="term" value="P:DNA topological change"/>
    <property type="evidence" value="ECO:0007669"/>
    <property type="project" value="UniProtKB-UniRule"/>
</dbReference>
<dbReference type="InterPro" id="IPR003601">
    <property type="entry name" value="Topo_IA_2"/>
</dbReference>
<dbReference type="InterPro" id="IPR034149">
    <property type="entry name" value="TOPRIM_TopoI"/>
</dbReference>
<comment type="subunit">
    <text evidence="8">Monomer.</text>
</comment>
<dbReference type="Pfam" id="PF13368">
    <property type="entry name" value="Toprim_C_rpt"/>
    <property type="match status" value="4"/>
</dbReference>